<dbReference type="Proteomes" id="UP000251942">
    <property type="component" value="Unassembled WGS sequence"/>
</dbReference>
<evidence type="ECO:0000313" key="2">
    <source>
        <dbReference type="Proteomes" id="UP000251942"/>
    </source>
</evidence>
<evidence type="ECO:0000313" key="1">
    <source>
        <dbReference type="EMBL" id="SPX61999.1"/>
    </source>
</evidence>
<accession>A0A2X1RTV4</accession>
<dbReference type="SUPFAM" id="SSF53790">
    <property type="entry name" value="Tetrapyrrole methylase"/>
    <property type="match status" value="1"/>
</dbReference>
<keyword evidence="1" id="KW-0489">Methyltransferase</keyword>
<dbReference type="AlphaFoldDB" id="A0A2X1RTV4"/>
<gene>
    <name evidence="1" type="ORF">NCTC12022_02756</name>
</gene>
<dbReference type="InterPro" id="IPR035996">
    <property type="entry name" value="4pyrrol_Methylase_sf"/>
</dbReference>
<organism evidence="1 2">
    <name type="scientific">Legionella feeleii</name>
    <dbReference type="NCBI Taxonomy" id="453"/>
    <lineage>
        <taxon>Bacteria</taxon>
        <taxon>Pseudomonadati</taxon>
        <taxon>Pseudomonadota</taxon>
        <taxon>Gammaproteobacteria</taxon>
        <taxon>Legionellales</taxon>
        <taxon>Legionellaceae</taxon>
        <taxon>Legionella</taxon>
    </lineage>
</organism>
<keyword evidence="1" id="KW-0808">Transferase</keyword>
<proteinExistence type="predicted"/>
<reference evidence="1 2" key="1">
    <citation type="submission" date="2018-06" db="EMBL/GenBank/DDBJ databases">
        <authorList>
            <consortium name="Pathogen Informatics"/>
            <person name="Doyle S."/>
        </authorList>
    </citation>
    <scope>NUCLEOTIDE SEQUENCE [LARGE SCALE GENOMIC DNA]</scope>
    <source>
        <strain evidence="1 2">NCTC12022</strain>
    </source>
</reference>
<dbReference type="GO" id="GO:0032259">
    <property type="term" value="P:methylation"/>
    <property type="evidence" value="ECO:0007669"/>
    <property type="project" value="UniProtKB-KW"/>
</dbReference>
<sequence>MFLANNQQDTPPNLFFTYTRFEHNSLENTELVLALANNSEIDLLSKYCKRIISIKTLYVDGDKDIDNYYRIYRKTISYLKDFKNISLLVAGHPRFGVTLTQLFEIQASKENYILNVNPGISSLDTMLIDLKIDPLERGSVIIDVNRLLLFEHPLNTALDYFIYHISSIGNNRTDFMSPSLNNQGNVLKDYLLKFYPQSKEIVMIESASTNSTNPTISRATLGELAILLQEVNFTSSLFIKGDINRHINHKFYNALTV</sequence>
<dbReference type="GO" id="GO:0008168">
    <property type="term" value="F:methyltransferase activity"/>
    <property type="evidence" value="ECO:0007669"/>
    <property type="project" value="UniProtKB-KW"/>
</dbReference>
<dbReference type="EMBL" id="UASS01000032">
    <property type="protein sequence ID" value="SPX61999.1"/>
    <property type="molecule type" value="Genomic_DNA"/>
</dbReference>
<protein>
    <submittedName>
        <fullName evidence="1">Methylase</fullName>
    </submittedName>
</protein>
<name>A0A2X1RTV4_9GAMM</name>